<feature type="transmembrane region" description="Helical" evidence="9">
    <location>
        <begin position="184"/>
        <end position="210"/>
    </location>
</feature>
<dbReference type="GO" id="GO:0008940">
    <property type="term" value="F:nitrate reductase activity"/>
    <property type="evidence" value="ECO:0007669"/>
    <property type="project" value="TreeGrafter"/>
</dbReference>
<reference evidence="11 12" key="1">
    <citation type="submission" date="2019-01" db="EMBL/GenBank/DDBJ databases">
        <title>Geovibrio thiophilus DSM 11263, complete genome.</title>
        <authorList>
            <person name="Spring S."/>
            <person name="Bunk B."/>
            <person name="Sproer C."/>
        </authorList>
    </citation>
    <scope>NUCLEOTIDE SEQUENCE [LARGE SCALE GENOMIC DNA]</scope>
    <source>
        <strain evidence="11 12">DSM 11263</strain>
    </source>
</reference>
<feature type="transmembrane region" description="Helical" evidence="9">
    <location>
        <begin position="131"/>
        <end position="149"/>
    </location>
</feature>
<dbReference type="PANTHER" id="PTHR30598">
    <property type="entry name" value="NITRATE REDUCTASE PRIVATE CHAPERONE, REDOX ENZYME MATURATION PROTEIN REMP FAMILY"/>
    <property type="match status" value="1"/>
</dbReference>
<keyword evidence="7" id="KW-0560">Oxidoreductase</keyword>
<dbReference type="KEGG" id="gtl:EP073_10250"/>
<dbReference type="Gene3D" id="1.20.950.20">
    <property type="entry name" value="Transmembrane di-heme cytochromes, Chain C"/>
    <property type="match status" value="1"/>
</dbReference>
<feature type="transmembrane region" description="Helical" evidence="9">
    <location>
        <begin position="88"/>
        <end position="110"/>
    </location>
</feature>
<evidence type="ECO:0000313" key="12">
    <source>
        <dbReference type="Proteomes" id="UP000287502"/>
    </source>
</evidence>
<evidence type="ECO:0000256" key="8">
    <source>
        <dbReference type="ARBA" id="ARBA00023136"/>
    </source>
</evidence>
<protein>
    <recommendedName>
        <fullName evidence="10">NarG-like domain-containing protein</fullName>
    </recommendedName>
</protein>
<organism evidence="11 12">
    <name type="scientific">Geovibrio thiophilus</name>
    <dbReference type="NCBI Taxonomy" id="139438"/>
    <lineage>
        <taxon>Bacteria</taxon>
        <taxon>Pseudomonadati</taxon>
        <taxon>Deferribacterota</taxon>
        <taxon>Deferribacteres</taxon>
        <taxon>Deferribacterales</taxon>
        <taxon>Geovibrionaceae</taxon>
        <taxon>Geovibrio</taxon>
    </lineage>
</organism>
<dbReference type="Pfam" id="PF02665">
    <property type="entry name" value="Nitrate_red_gam"/>
    <property type="match status" value="1"/>
</dbReference>
<keyword evidence="6 9" id="KW-1133">Transmembrane helix</keyword>
<proteinExistence type="predicted"/>
<dbReference type="GO" id="GO:0020037">
    <property type="term" value="F:heme binding"/>
    <property type="evidence" value="ECO:0007669"/>
    <property type="project" value="TreeGrafter"/>
</dbReference>
<evidence type="ECO:0000256" key="7">
    <source>
        <dbReference type="ARBA" id="ARBA00023002"/>
    </source>
</evidence>
<dbReference type="InterPro" id="IPR023234">
    <property type="entry name" value="NarG-like_domain"/>
</dbReference>
<dbReference type="OrthoDB" id="9788113at2"/>
<name>A0A3R5XYD7_9BACT</name>
<comment type="subcellular location">
    <subcellularLocation>
        <location evidence="1">Cell membrane</location>
        <topology evidence="1">Multi-pass membrane protein</topology>
    </subcellularLocation>
</comment>
<evidence type="ECO:0000256" key="2">
    <source>
        <dbReference type="ARBA" id="ARBA00022448"/>
    </source>
</evidence>
<evidence type="ECO:0000256" key="5">
    <source>
        <dbReference type="ARBA" id="ARBA00022982"/>
    </source>
</evidence>
<evidence type="ECO:0000313" key="11">
    <source>
        <dbReference type="EMBL" id="QAR33770.1"/>
    </source>
</evidence>
<dbReference type="Proteomes" id="UP000287502">
    <property type="component" value="Chromosome"/>
</dbReference>
<dbReference type="EMBL" id="CP035108">
    <property type="protein sequence ID" value="QAR33770.1"/>
    <property type="molecule type" value="Genomic_DNA"/>
</dbReference>
<accession>A0A3R5XYD7</accession>
<evidence type="ECO:0000256" key="9">
    <source>
        <dbReference type="SAM" id="Phobius"/>
    </source>
</evidence>
<evidence type="ECO:0000256" key="3">
    <source>
        <dbReference type="ARBA" id="ARBA00022475"/>
    </source>
</evidence>
<dbReference type="GO" id="GO:0005886">
    <property type="term" value="C:plasma membrane"/>
    <property type="evidence" value="ECO:0007669"/>
    <property type="project" value="UniProtKB-SubCell"/>
</dbReference>
<dbReference type="AlphaFoldDB" id="A0A3R5XYD7"/>
<evidence type="ECO:0000256" key="6">
    <source>
        <dbReference type="ARBA" id="ARBA00022989"/>
    </source>
</evidence>
<gene>
    <name evidence="11" type="ORF">EP073_10250</name>
</gene>
<dbReference type="SUPFAM" id="SSF103501">
    <property type="entry name" value="Respiratory nitrate reductase 1 gamma chain"/>
    <property type="match status" value="1"/>
</dbReference>
<dbReference type="GO" id="GO:0009055">
    <property type="term" value="F:electron transfer activity"/>
    <property type="evidence" value="ECO:0007669"/>
    <property type="project" value="TreeGrafter"/>
</dbReference>
<dbReference type="InterPro" id="IPR051936">
    <property type="entry name" value="Heme-iron_electron_transfer"/>
</dbReference>
<feature type="transmembrane region" description="Helical" evidence="9">
    <location>
        <begin position="62"/>
        <end position="82"/>
    </location>
</feature>
<sequence length="231" mass="25707">MNALKEEQMNWNTLFNIFPYAVLAVAVFGTVSVYRSRRYGISARSGGFLENRKLWGSVPWHYGIITVLAGHVIGVVAPSFVLSLTGNLTVLAALETLAFSGGLLCLFGLGALAVRKLSDRYALSQTRTGDWLVLILLVFQVLTGLYISAFHKWGINWYASNASVYVLSVLKLSPQGDVITALPIAVRLHVLNMFLIIAALPFTRLIHVFAVPLKYPFRPHIIFRWNTKEDL</sequence>
<keyword evidence="8 9" id="KW-0472">Membrane</keyword>
<evidence type="ECO:0000256" key="4">
    <source>
        <dbReference type="ARBA" id="ARBA00022692"/>
    </source>
</evidence>
<feature type="transmembrane region" description="Helical" evidence="9">
    <location>
        <begin position="17"/>
        <end position="34"/>
    </location>
</feature>
<evidence type="ECO:0000259" key="10">
    <source>
        <dbReference type="Pfam" id="PF02665"/>
    </source>
</evidence>
<dbReference type="InterPro" id="IPR036197">
    <property type="entry name" value="NarG-like_sf"/>
</dbReference>
<dbReference type="PANTHER" id="PTHR30598:SF3">
    <property type="entry name" value="RESPIRATORY NITRATE REDUCTASE 1 GAMMA CHAIN"/>
    <property type="match status" value="1"/>
</dbReference>
<feature type="domain" description="NarG-like" evidence="10">
    <location>
        <begin position="13"/>
        <end position="225"/>
    </location>
</feature>
<keyword evidence="3" id="KW-1003">Cell membrane</keyword>
<keyword evidence="5" id="KW-0249">Electron transport</keyword>
<keyword evidence="12" id="KW-1185">Reference proteome</keyword>
<keyword evidence="4 9" id="KW-0812">Transmembrane</keyword>
<evidence type="ECO:0000256" key="1">
    <source>
        <dbReference type="ARBA" id="ARBA00004651"/>
    </source>
</evidence>
<keyword evidence="2" id="KW-0813">Transport</keyword>
<dbReference type="GO" id="GO:0019645">
    <property type="term" value="P:anaerobic electron transport chain"/>
    <property type="evidence" value="ECO:0007669"/>
    <property type="project" value="TreeGrafter"/>
</dbReference>